<dbReference type="Proteomes" id="UP001327560">
    <property type="component" value="Chromosome 7"/>
</dbReference>
<dbReference type="GO" id="GO:0016491">
    <property type="term" value="F:oxidoreductase activity"/>
    <property type="evidence" value="ECO:0007669"/>
    <property type="project" value="UniProtKB-KW"/>
</dbReference>
<feature type="transmembrane region" description="Helical" evidence="3">
    <location>
        <begin position="251"/>
        <end position="268"/>
    </location>
</feature>
<proteinExistence type="predicted"/>
<keyword evidence="1" id="KW-0521">NADP</keyword>
<keyword evidence="3" id="KW-0472">Membrane</keyword>
<dbReference type="InterPro" id="IPR036291">
    <property type="entry name" value="NAD(P)-bd_dom_sf"/>
</dbReference>
<dbReference type="EMBL" id="CP136896">
    <property type="protein sequence ID" value="WOL12649.1"/>
    <property type="molecule type" value="Genomic_DNA"/>
</dbReference>
<dbReference type="Gene3D" id="3.90.25.10">
    <property type="entry name" value="UDP-galactose 4-epimerase, domain 1"/>
    <property type="match status" value="1"/>
</dbReference>
<reference evidence="5 6" key="1">
    <citation type="submission" date="2023-10" db="EMBL/GenBank/DDBJ databases">
        <title>Chromosome-scale genome assembly provides insights into flower coloration mechanisms of Canna indica.</title>
        <authorList>
            <person name="Li C."/>
        </authorList>
    </citation>
    <scope>NUCLEOTIDE SEQUENCE [LARGE SCALE GENOMIC DNA]</scope>
    <source>
        <tissue evidence="5">Flower</tissue>
    </source>
</reference>
<protein>
    <submittedName>
        <fullName evidence="5">Leucoanthocyanidin reductase-like isoform X2</fullName>
    </submittedName>
</protein>
<dbReference type="CDD" id="cd05259">
    <property type="entry name" value="PCBER_SDR_a"/>
    <property type="match status" value="1"/>
</dbReference>
<evidence type="ECO:0000259" key="4">
    <source>
        <dbReference type="Pfam" id="PF05368"/>
    </source>
</evidence>
<dbReference type="AlphaFoldDB" id="A0AAQ3KQM9"/>
<dbReference type="InterPro" id="IPR050608">
    <property type="entry name" value="NmrA-type/Isoflavone_red_sf"/>
</dbReference>
<evidence type="ECO:0000313" key="5">
    <source>
        <dbReference type="EMBL" id="WOL12649.1"/>
    </source>
</evidence>
<dbReference type="SUPFAM" id="SSF51735">
    <property type="entry name" value="NAD(P)-binding Rossmann-fold domains"/>
    <property type="match status" value="1"/>
</dbReference>
<dbReference type="Gene3D" id="3.40.50.720">
    <property type="entry name" value="NAD(P)-binding Rossmann-like Domain"/>
    <property type="match status" value="1"/>
</dbReference>
<keyword evidence="6" id="KW-1185">Reference proteome</keyword>
<dbReference type="InterPro" id="IPR008030">
    <property type="entry name" value="NmrA-like"/>
</dbReference>
<sequence>MDSSAAGSAVLVVGGTGYIGRFVAEAAIASGLTTFVLVRPFHGRACPSRLAALRHRGAIILEGSAADREFVEKTLRENGIDVVVSAVGGGSILDQLSLLDAVRAAGTVKRFLPSEFGHDIDRANPVEPGLSFYKEKRRIRRAVEAAAVPYTYICCNSIAGWPYHDNTHPSEALPPVDRFVIYGDGSMRAYFVAGCDIGKFTIRAAFDPRTLNKSVHFRPTCNFINLNEMASLWETKIGFTLPRIKLSEHDLLALAQGLFIYLFNYFYYSK</sequence>
<dbReference type="PANTHER" id="PTHR43349:SF89">
    <property type="entry name" value="LEUCANTHOCYANIDIN REDUCTASE"/>
    <property type="match status" value="1"/>
</dbReference>
<dbReference type="Pfam" id="PF05368">
    <property type="entry name" value="NmrA"/>
    <property type="match status" value="1"/>
</dbReference>
<evidence type="ECO:0000256" key="1">
    <source>
        <dbReference type="ARBA" id="ARBA00022857"/>
    </source>
</evidence>
<keyword evidence="3" id="KW-0812">Transmembrane</keyword>
<evidence type="ECO:0000256" key="3">
    <source>
        <dbReference type="SAM" id="Phobius"/>
    </source>
</evidence>
<feature type="domain" description="NmrA-like" evidence="4">
    <location>
        <begin position="8"/>
        <end position="250"/>
    </location>
</feature>
<dbReference type="PANTHER" id="PTHR43349">
    <property type="entry name" value="PINORESINOL REDUCTASE-RELATED"/>
    <property type="match status" value="1"/>
</dbReference>
<dbReference type="InterPro" id="IPR045312">
    <property type="entry name" value="PCBER-like"/>
</dbReference>
<accession>A0AAQ3KQM9</accession>
<evidence type="ECO:0000256" key="2">
    <source>
        <dbReference type="ARBA" id="ARBA00023002"/>
    </source>
</evidence>
<name>A0AAQ3KQM9_9LILI</name>
<gene>
    <name evidence="5" type="ORF">Cni_G21416</name>
</gene>
<keyword evidence="2" id="KW-0560">Oxidoreductase</keyword>
<organism evidence="5 6">
    <name type="scientific">Canna indica</name>
    <name type="common">Indian-shot</name>
    <dbReference type="NCBI Taxonomy" id="4628"/>
    <lineage>
        <taxon>Eukaryota</taxon>
        <taxon>Viridiplantae</taxon>
        <taxon>Streptophyta</taxon>
        <taxon>Embryophyta</taxon>
        <taxon>Tracheophyta</taxon>
        <taxon>Spermatophyta</taxon>
        <taxon>Magnoliopsida</taxon>
        <taxon>Liliopsida</taxon>
        <taxon>Zingiberales</taxon>
        <taxon>Cannaceae</taxon>
        <taxon>Canna</taxon>
    </lineage>
</organism>
<keyword evidence="3" id="KW-1133">Transmembrane helix</keyword>
<evidence type="ECO:0000313" key="6">
    <source>
        <dbReference type="Proteomes" id="UP001327560"/>
    </source>
</evidence>